<keyword evidence="6" id="KW-1185">Reference proteome</keyword>
<feature type="region of interest" description="Disordered" evidence="2">
    <location>
        <begin position="309"/>
        <end position="329"/>
    </location>
</feature>
<evidence type="ECO:0000256" key="1">
    <source>
        <dbReference type="PROSITE-ProRule" id="PRU00723"/>
    </source>
</evidence>
<feature type="compositionally biased region" description="Low complexity" evidence="2">
    <location>
        <begin position="119"/>
        <end position="146"/>
    </location>
</feature>
<feature type="compositionally biased region" description="Pro residues" evidence="2">
    <location>
        <begin position="467"/>
        <end position="476"/>
    </location>
</feature>
<feature type="zinc finger region" description="C3H1-type" evidence="1">
    <location>
        <begin position="24"/>
        <end position="51"/>
    </location>
</feature>
<dbReference type="InterPro" id="IPR045168">
    <property type="entry name" value="YTH_prot"/>
</dbReference>
<keyword evidence="1" id="KW-0479">Metal-binding</keyword>
<feature type="compositionally biased region" description="Polar residues" evidence="2">
    <location>
        <begin position="495"/>
        <end position="511"/>
    </location>
</feature>
<feature type="region of interest" description="Disordered" evidence="2">
    <location>
        <begin position="465"/>
        <end position="532"/>
    </location>
</feature>
<dbReference type="Pfam" id="PF04146">
    <property type="entry name" value="YTH"/>
    <property type="match status" value="1"/>
</dbReference>
<evidence type="ECO:0000256" key="2">
    <source>
        <dbReference type="SAM" id="MobiDB-lite"/>
    </source>
</evidence>
<keyword evidence="1" id="KW-0862">Zinc</keyword>
<dbReference type="EMBL" id="JBFOLK010000013">
    <property type="protein sequence ID" value="KAL2467411.1"/>
    <property type="molecule type" value="Genomic_DNA"/>
</dbReference>
<feature type="region of interest" description="Disordered" evidence="2">
    <location>
        <begin position="88"/>
        <end position="154"/>
    </location>
</feature>
<evidence type="ECO:0000313" key="6">
    <source>
        <dbReference type="Proteomes" id="UP001604336"/>
    </source>
</evidence>
<dbReference type="PANTHER" id="PTHR12357">
    <property type="entry name" value="YTH YT521-B HOMOLOGY DOMAIN-CONTAINING"/>
    <property type="match status" value="1"/>
</dbReference>
<dbReference type="PROSITE" id="PS50103">
    <property type="entry name" value="ZF_C3H1"/>
    <property type="match status" value="1"/>
</dbReference>
<evidence type="ECO:0000259" key="3">
    <source>
        <dbReference type="PROSITE" id="PS50103"/>
    </source>
</evidence>
<dbReference type="PROSITE" id="PS50882">
    <property type="entry name" value="YTH"/>
    <property type="match status" value="1"/>
</dbReference>
<dbReference type="Gene3D" id="4.10.1000.10">
    <property type="entry name" value="Zinc finger, CCCH-type"/>
    <property type="match status" value="1"/>
</dbReference>
<proteinExistence type="predicted"/>
<protein>
    <submittedName>
        <fullName evidence="5">30-kDa cleavage and polyadenylation specificity factor 30</fullName>
    </submittedName>
</protein>
<feature type="compositionally biased region" description="Basic and acidic residues" evidence="2">
    <location>
        <begin position="310"/>
        <end position="319"/>
    </location>
</feature>
<gene>
    <name evidence="5" type="ORF">Adt_43262</name>
</gene>
<dbReference type="Proteomes" id="UP001604336">
    <property type="component" value="Unassembled WGS sequence"/>
</dbReference>
<dbReference type="Gene3D" id="3.10.590.10">
    <property type="entry name" value="ph1033 like domains"/>
    <property type="match status" value="1"/>
</dbReference>
<reference evidence="6" key="1">
    <citation type="submission" date="2024-07" db="EMBL/GenBank/DDBJ databases">
        <title>Two chromosome-level genome assemblies of Korean endemic species Abeliophyllum distichum and Forsythia ovata (Oleaceae).</title>
        <authorList>
            <person name="Jang H."/>
        </authorList>
    </citation>
    <scope>NUCLEOTIDE SEQUENCE [LARGE SCALE GENOMIC DNA]</scope>
</reference>
<feature type="compositionally biased region" description="Polar residues" evidence="2">
    <location>
        <begin position="88"/>
        <end position="118"/>
    </location>
</feature>
<name>A0ABD1PY35_9LAMI</name>
<keyword evidence="1" id="KW-0863">Zinc-finger</keyword>
<evidence type="ECO:0000259" key="4">
    <source>
        <dbReference type="PROSITE" id="PS50882"/>
    </source>
</evidence>
<dbReference type="InterPro" id="IPR007275">
    <property type="entry name" value="YTH_domain"/>
</dbReference>
<comment type="caution">
    <text evidence="5">The sequence shown here is derived from an EMBL/GenBank/DDBJ whole genome shotgun (WGS) entry which is preliminary data.</text>
</comment>
<feature type="domain" description="YTH" evidence="4">
    <location>
        <begin position="159"/>
        <end position="294"/>
    </location>
</feature>
<dbReference type="SMART" id="SM00356">
    <property type="entry name" value="ZnF_C3H1"/>
    <property type="match status" value="2"/>
</dbReference>
<dbReference type="InterPro" id="IPR000571">
    <property type="entry name" value="Znf_CCCH"/>
</dbReference>
<dbReference type="PANTHER" id="PTHR12357:SF119">
    <property type="entry name" value="30-KDA CLEAVAGE AND POLYADENYLATION SPECIFICITY FACTOR 30"/>
    <property type="match status" value="1"/>
</dbReference>
<organism evidence="5 6">
    <name type="scientific">Abeliophyllum distichum</name>
    <dbReference type="NCBI Taxonomy" id="126358"/>
    <lineage>
        <taxon>Eukaryota</taxon>
        <taxon>Viridiplantae</taxon>
        <taxon>Streptophyta</taxon>
        <taxon>Embryophyta</taxon>
        <taxon>Tracheophyta</taxon>
        <taxon>Spermatophyta</taxon>
        <taxon>Magnoliopsida</taxon>
        <taxon>eudicotyledons</taxon>
        <taxon>Gunneridae</taxon>
        <taxon>Pentapetalae</taxon>
        <taxon>asterids</taxon>
        <taxon>lamiids</taxon>
        <taxon>Lamiales</taxon>
        <taxon>Oleaceae</taxon>
        <taxon>Forsythieae</taxon>
        <taxon>Abeliophyllum</taxon>
    </lineage>
</organism>
<sequence length="532" mass="58919">MPVCRFFRLYGECRQKDCMYKHTIDDIKECNMYKLGFCPNGPDCRYRHAKLPGPPPPVEEVLQKIQHFTSHNYGNPNRLFQNRNTNNAHQTEKSQFSRGPNGANQVGKTITTDSANVHQQQQQQGQQSQQQGSQGQIQNLSNGQQNPASRAIPLPQGSSRYFIVKSCNRDNLELSVQQGVWATQQSNESKLNEAFDSVENVIIIFSINKTRHFQGCAKMTSRNGGSIGEGNWKHEHGSAHYEPNFAVKWSKLCELSVHKTLHLRNPYNENLPVKISRDCQELVPSVGEQLAFLLCLEPDSDLMATSIAAESKREEEKAKGINPENPAIAPFKDNVEEEEEESDEEESCGQVFRAGAQGRGRGRGIMCPPHMPFAHGARPFPGMRGFPGNMMAGDGFPMPDPMSMASRAFGPYGPRFLGDFPGPVSGMMFRGKPSGGFGMMTGQGRLPFMGGMVVGAPAAARPGRPVGMPPFFPPSQPSQNSNWAKRDYKVPANERFSSSSDQGKGQETTGSLGRPDDNVQYQQRVKSRPDDH</sequence>
<dbReference type="CDD" id="cd21134">
    <property type="entry name" value="YTH"/>
    <property type="match status" value="1"/>
</dbReference>
<dbReference type="GO" id="GO:0008270">
    <property type="term" value="F:zinc ion binding"/>
    <property type="evidence" value="ECO:0007669"/>
    <property type="project" value="UniProtKB-KW"/>
</dbReference>
<accession>A0ABD1PY35</accession>
<evidence type="ECO:0000313" key="5">
    <source>
        <dbReference type="EMBL" id="KAL2467411.1"/>
    </source>
</evidence>
<dbReference type="AlphaFoldDB" id="A0ABD1PY35"/>
<feature type="domain" description="C3H1-type" evidence="3">
    <location>
        <begin position="24"/>
        <end position="51"/>
    </location>
</feature>